<sequence>MLHSAGIGALTVAVTGTGMLSYRAYDNRVLGADGGAAFDAWRHWRDDAGPRGVLAAAVLAASPHNTQPWLFHLSGDDRIELHADLSRRIGSVDPYACETHVGLGCALENLALAAHARGLEPRITLRPEPGRPSLVAPADLTKATQQHSPLYDAIGYRHTNRGPYRDRPIDTAVLTDLAALADDPRASVIWVTTRAGRDDLGDLMIRAARAVTEDEQQSRENFAWFRGSADAIEKHKDGLTLDGQGLSAVVTSAAKLMPATSRTSGDAFWVKQTRTVHTATATVYGLVLVPDRYDPLHQLTGGRLLERIHLAVTARGLALQHMNQITERIDRDRSQGRDPVFGPPLAALADRAGGDGRQVLAAFRLGHPVRPGRRSPRRPATQVLR</sequence>
<dbReference type="EMBL" id="BJHW01000001">
    <property type="protein sequence ID" value="GDY50215.1"/>
    <property type="molecule type" value="Genomic_DNA"/>
</dbReference>
<name>A0A4D4KMT1_STRVO</name>
<organism evidence="2 3">
    <name type="scientific">Streptomyces violaceusniger</name>
    <dbReference type="NCBI Taxonomy" id="68280"/>
    <lineage>
        <taxon>Bacteria</taxon>
        <taxon>Bacillati</taxon>
        <taxon>Actinomycetota</taxon>
        <taxon>Actinomycetes</taxon>
        <taxon>Kitasatosporales</taxon>
        <taxon>Streptomycetaceae</taxon>
        <taxon>Streptomyces</taxon>
        <taxon>Streptomyces violaceusniger group</taxon>
    </lineage>
</organism>
<reference evidence="2 3" key="1">
    <citation type="journal article" date="2020" name="Int. J. Syst. Evol. Microbiol.">
        <title>Reclassification of Streptomyces castelarensis and Streptomyces sporoclivatus as later heterotypic synonyms of Streptomyces antimycoticus.</title>
        <authorList>
            <person name="Komaki H."/>
            <person name="Tamura T."/>
        </authorList>
    </citation>
    <scope>NUCLEOTIDE SEQUENCE [LARGE SCALE GENOMIC DNA]</scope>
    <source>
        <strain evidence="2 3">NBRC 13459</strain>
    </source>
</reference>
<feature type="region of interest" description="Disordered" evidence="1">
    <location>
        <begin position="366"/>
        <end position="385"/>
    </location>
</feature>
<keyword evidence="3" id="KW-1185">Reference proteome</keyword>
<gene>
    <name evidence="2" type="ORF">SVIO_008380</name>
</gene>
<dbReference type="GO" id="GO:0016491">
    <property type="term" value="F:oxidoreductase activity"/>
    <property type="evidence" value="ECO:0007669"/>
    <property type="project" value="InterPro"/>
</dbReference>
<evidence type="ECO:0000256" key="1">
    <source>
        <dbReference type="SAM" id="MobiDB-lite"/>
    </source>
</evidence>
<dbReference type="SUPFAM" id="SSF55469">
    <property type="entry name" value="FMN-dependent nitroreductase-like"/>
    <property type="match status" value="2"/>
</dbReference>
<protein>
    <recommendedName>
        <fullName evidence="4">Nitroreductase domain-containing protein</fullName>
    </recommendedName>
</protein>
<dbReference type="AlphaFoldDB" id="A0A4D4KMT1"/>
<comment type="caution">
    <text evidence="2">The sequence shown here is derived from an EMBL/GenBank/DDBJ whole genome shotgun (WGS) entry which is preliminary data.</text>
</comment>
<dbReference type="NCBIfam" id="NF047509">
    <property type="entry name" value="Rv3131_FMN_oxido"/>
    <property type="match status" value="1"/>
</dbReference>
<dbReference type="Gene3D" id="3.40.109.10">
    <property type="entry name" value="NADH Oxidase"/>
    <property type="match status" value="1"/>
</dbReference>
<evidence type="ECO:0008006" key="4">
    <source>
        <dbReference type="Google" id="ProtNLM"/>
    </source>
</evidence>
<accession>A0A4D4KMT1</accession>
<proteinExistence type="predicted"/>
<evidence type="ECO:0000313" key="2">
    <source>
        <dbReference type="EMBL" id="GDY50215.1"/>
    </source>
</evidence>
<evidence type="ECO:0000313" key="3">
    <source>
        <dbReference type="Proteomes" id="UP000301309"/>
    </source>
</evidence>
<dbReference type="Proteomes" id="UP000301309">
    <property type="component" value="Unassembled WGS sequence"/>
</dbReference>
<dbReference type="InterPro" id="IPR000415">
    <property type="entry name" value="Nitroreductase-like"/>
</dbReference>